<evidence type="ECO:0000256" key="3">
    <source>
        <dbReference type="RuleBase" id="RU003707"/>
    </source>
</evidence>
<dbReference type="InterPro" id="IPR001753">
    <property type="entry name" value="Enoyl-CoA_hydra/iso"/>
</dbReference>
<dbReference type="GO" id="GO:0004300">
    <property type="term" value="F:enoyl-CoA hydratase activity"/>
    <property type="evidence" value="ECO:0007669"/>
    <property type="project" value="UniProtKB-ARBA"/>
</dbReference>
<sequence length="327" mass="35507">MSSSRFVSLISRTRIPSCDPSKQPTVKSLLGLFLRHSTFSSRRHFATEKASSEIASSETGPQDELLIERLTGEQAGILVLSINRPAARNAISRNFAHLLRETLATETKATDVRVLILRSSSTGIFCAGADLKERMKLKEEEVGPFVSSLRDMVQKLYSFSFPTVAALDGLALGGGLELALACDIRVASRTAKMGLVETKLGIIPGAGGTQLLPRLIGASRAKDLIFAGTTFDGEQAKSLGVVNHTVEQNEKGDAAYRRSVEVAERMLSNGPFALRMAKLAINQGIEMSLSEGWGFEEKCYGQVIGTKDRKEGLLAFNEKRKPKFIGE</sequence>
<organism evidence="4 5">
    <name type="scientific">Hypsibius exemplaris</name>
    <name type="common">Freshwater tardigrade</name>
    <dbReference type="NCBI Taxonomy" id="2072580"/>
    <lineage>
        <taxon>Eukaryota</taxon>
        <taxon>Metazoa</taxon>
        <taxon>Ecdysozoa</taxon>
        <taxon>Tardigrada</taxon>
        <taxon>Eutardigrada</taxon>
        <taxon>Parachela</taxon>
        <taxon>Hypsibioidea</taxon>
        <taxon>Hypsibiidae</taxon>
        <taxon>Hypsibius</taxon>
    </lineage>
</organism>
<proteinExistence type="inferred from homology"/>
<dbReference type="Proteomes" id="UP000192578">
    <property type="component" value="Unassembled WGS sequence"/>
</dbReference>
<dbReference type="PROSITE" id="PS00166">
    <property type="entry name" value="ENOYL_COA_HYDRATASE"/>
    <property type="match status" value="1"/>
</dbReference>
<comment type="similarity">
    <text evidence="1 3">Belongs to the enoyl-CoA hydratase/isomerase family.</text>
</comment>
<dbReference type="Gene3D" id="1.10.12.10">
    <property type="entry name" value="Lyase 2-enoyl-coa Hydratase, Chain A, domain 2"/>
    <property type="match status" value="1"/>
</dbReference>
<dbReference type="InterPro" id="IPR014748">
    <property type="entry name" value="Enoyl-CoA_hydra_C"/>
</dbReference>
<dbReference type="GO" id="GO:0006635">
    <property type="term" value="P:fatty acid beta-oxidation"/>
    <property type="evidence" value="ECO:0007669"/>
    <property type="project" value="TreeGrafter"/>
</dbReference>
<protein>
    <submittedName>
        <fullName evidence="4">Methylglutaconyl-CoA hydratase, mitochondrial</fullName>
    </submittedName>
</protein>
<evidence type="ECO:0000313" key="4">
    <source>
        <dbReference type="EMBL" id="OQV19881.1"/>
    </source>
</evidence>
<dbReference type="GO" id="GO:0005739">
    <property type="term" value="C:mitochondrion"/>
    <property type="evidence" value="ECO:0007669"/>
    <property type="project" value="TreeGrafter"/>
</dbReference>
<name>A0A1W0WXE2_HYPEX</name>
<dbReference type="InterPro" id="IPR018376">
    <property type="entry name" value="Enoyl-CoA_hyd/isom_CS"/>
</dbReference>
<dbReference type="Pfam" id="PF00378">
    <property type="entry name" value="ECH_1"/>
    <property type="match status" value="1"/>
</dbReference>
<dbReference type="Gene3D" id="3.90.226.10">
    <property type="entry name" value="2-enoyl-CoA Hydratase, Chain A, domain 1"/>
    <property type="match status" value="1"/>
</dbReference>
<reference evidence="5" key="1">
    <citation type="submission" date="2017-01" db="EMBL/GenBank/DDBJ databases">
        <title>Comparative genomics of anhydrobiosis in the tardigrade Hypsibius dujardini.</title>
        <authorList>
            <person name="Yoshida Y."/>
            <person name="Koutsovoulos G."/>
            <person name="Laetsch D."/>
            <person name="Stevens L."/>
            <person name="Kumar S."/>
            <person name="Horikawa D."/>
            <person name="Ishino K."/>
            <person name="Komine S."/>
            <person name="Tomita M."/>
            <person name="Blaxter M."/>
            <person name="Arakawa K."/>
        </authorList>
    </citation>
    <scope>NUCLEOTIDE SEQUENCE [LARGE SCALE GENOMIC DNA]</scope>
    <source>
        <strain evidence="5">Z151</strain>
    </source>
</reference>
<dbReference type="OrthoDB" id="410701at2759"/>
<dbReference type="PANTHER" id="PTHR11941">
    <property type="entry name" value="ENOYL-COA HYDRATASE-RELATED"/>
    <property type="match status" value="1"/>
</dbReference>
<evidence type="ECO:0000313" key="5">
    <source>
        <dbReference type="Proteomes" id="UP000192578"/>
    </source>
</evidence>
<dbReference type="AlphaFoldDB" id="A0A1W0WXE2"/>
<dbReference type="InterPro" id="IPR029045">
    <property type="entry name" value="ClpP/crotonase-like_dom_sf"/>
</dbReference>
<keyword evidence="2" id="KW-0456">Lyase</keyword>
<dbReference type="FunFam" id="1.10.12.10:FF:000001">
    <property type="entry name" value="Probable enoyl-CoA hydratase, mitochondrial"/>
    <property type="match status" value="1"/>
</dbReference>
<dbReference type="SUPFAM" id="SSF52096">
    <property type="entry name" value="ClpP/crotonase"/>
    <property type="match status" value="1"/>
</dbReference>
<comment type="caution">
    <text evidence="4">The sequence shown here is derived from an EMBL/GenBank/DDBJ whole genome shotgun (WGS) entry which is preliminary data.</text>
</comment>
<dbReference type="PANTHER" id="PTHR11941:SF171">
    <property type="entry name" value="SD19268P"/>
    <property type="match status" value="1"/>
</dbReference>
<dbReference type="CDD" id="cd06558">
    <property type="entry name" value="crotonase-like"/>
    <property type="match status" value="1"/>
</dbReference>
<evidence type="ECO:0000256" key="2">
    <source>
        <dbReference type="ARBA" id="ARBA00023239"/>
    </source>
</evidence>
<evidence type="ECO:0000256" key="1">
    <source>
        <dbReference type="ARBA" id="ARBA00005254"/>
    </source>
</evidence>
<dbReference type="FunFam" id="3.90.226.10:FF:000009">
    <property type="entry name" value="Carnitinyl-CoA dehydratase"/>
    <property type="match status" value="1"/>
</dbReference>
<accession>A0A1W0WXE2</accession>
<keyword evidence="5" id="KW-1185">Reference proteome</keyword>
<gene>
    <name evidence="4" type="ORF">BV898_06149</name>
</gene>
<dbReference type="EMBL" id="MTYJ01000035">
    <property type="protein sequence ID" value="OQV19881.1"/>
    <property type="molecule type" value="Genomic_DNA"/>
</dbReference>